<keyword evidence="2" id="KW-0472">Membrane</keyword>
<sequence length="76" mass="8681">MKQKIYEENIETRSRTGDFPKEKKGQNQPGYTNIIVILGTISFLYVNIKKKKYIFWALKVFGPCSVAHPAHPLGQA</sequence>
<keyword evidence="2" id="KW-0812">Transmembrane</keyword>
<organism evidence="3 4">
    <name type="scientific">Helianthus annuus</name>
    <name type="common">Common sunflower</name>
    <dbReference type="NCBI Taxonomy" id="4232"/>
    <lineage>
        <taxon>Eukaryota</taxon>
        <taxon>Viridiplantae</taxon>
        <taxon>Streptophyta</taxon>
        <taxon>Embryophyta</taxon>
        <taxon>Tracheophyta</taxon>
        <taxon>Spermatophyta</taxon>
        <taxon>Magnoliopsida</taxon>
        <taxon>eudicotyledons</taxon>
        <taxon>Gunneridae</taxon>
        <taxon>Pentapetalae</taxon>
        <taxon>asterids</taxon>
        <taxon>campanulids</taxon>
        <taxon>Asterales</taxon>
        <taxon>Asteraceae</taxon>
        <taxon>Asteroideae</taxon>
        <taxon>Heliantheae alliance</taxon>
        <taxon>Heliantheae</taxon>
        <taxon>Helianthus</taxon>
    </lineage>
</organism>
<gene>
    <name evidence="3" type="ORF">HanXRQr2_Chr13g0574251</name>
</gene>
<evidence type="ECO:0000313" key="4">
    <source>
        <dbReference type="Proteomes" id="UP000215914"/>
    </source>
</evidence>
<dbReference type="Proteomes" id="UP000215914">
    <property type="component" value="Unassembled WGS sequence"/>
</dbReference>
<dbReference type="AlphaFoldDB" id="A0A9K3EER9"/>
<feature type="transmembrane region" description="Helical" evidence="2">
    <location>
        <begin position="30"/>
        <end position="48"/>
    </location>
</feature>
<accession>A0A9K3EER9</accession>
<keyword evidence="4" id="KW-1185">Reference proteome</keyword>
<reference evidence="3" key="2">
    <citation type="submission" date="2020-06" db="EMBL/GenBank/DDBJ databases">
        <title>Helianthus annuus Genome sequencing and assembly Release 2.</title>
        <authorList>
            <person name="Gouzy J."/>
            <person name="Langlade N."/>
            <person name="Munos S."/>
        </authorList>
    </citation>
    <scope>NUCLEOTIDE SEQUENCE</scope>
    <source>
        <tissue evidence="3">Leaves</tissue>
    </source>
</reference>
<dbReference type="EMBL" id="MNCJ02000328">
    <property type="protein sequence ID" value="KAF5772218.1"/>
    <property type="molecule type" value="Genomic_DNA"/>
</dbReference>
<evidence type="ECO:0000256" key="1">
    <source>
        <dbReference type="SAM" id="MobiDB-lite"/>
    </source>
</evidence>
<protein>
    <submittedName>
        <fullName evidence="3">Uncharacterized protein</fullName>
    </submittedName>
</protein>
<dbReference type="Gramene" id="mRNA:HanXRQr2_Chr13g0574251">
    <property type="protein sequence ID" value="CDS:HanXRQr2_Chr13g0574251.1"/>
    <property type="gene ID" value="HanXRQr2_Chr13g0574251"/>
</dbReference>
<proteinExistence type="predicted"/>
<reference evidence="3" key="1">
    <citation type="journal article" date="2017" name="Nature">
        <title>The sunflower genome provides insights into oil metabolism, flowering and Asterid evolution.</title>
        <authorList>
            <person name="Badouin H."/>
            <person name="Gouzy J."/>
            <person name="Grassa C.J."/>
            <person name="Murat F."/>
            <person name="Staton S.E."/>
            <person name="Cottret L."/>
            <person name="Lelandais-Briere C."/>
            <person name="Owens G.L."/>
            <person name="Carrere S."/>
            <person name="Mayjonade B."/>
            <person name="Legrand L."/>
            <person name="Gill N."/>
            <person name="Kane N.C."/>
            <person name="Bowers J.E."/>
            <person name="Hubner S."/>
            <person name="Bellec A."/>
            <person name="Berard A."/>
            <person name="Berges H."/>
            <person name="Blanchet N."/>
            <person name="Boniface M.C."/>
            <person name="Brunel D."/>
            <person name="Catrice O."/>
            <person name="Chaidir N."/>
            <person name="Claudel C."/>
            <person name="Donnadieu C."/>
            <person name="Faraut T."/>
            <person name="Fievet G."/>
            <person name="Helmstetter N."/>
            <person name="King M."/>
            <person name="Knapp S.J."/>
            <person name="Lai Z."/>
            <person name="Le Paslier M.C."/>
            <person name="Lippi Y."/>
            <person name="Lorenzon L."/>
            <person name="Mandel J.R."/>
            <person name="Marage G."/>
            <person name="Marchand G."/>
            <person name="Marquand E."/>
            <person name="Bret-Mestries E."/>
            <person name="Morien E."/>
            <person name="Nambeesan S."/>
            <person name="Nguyen T."/>
            <person name="Pegot-Espagnet P."/>
            <person name="Pouilly N."/>
            <person name="Raftis F."/>
            <person name="Sallet E."/>
            <person name="Schiex T."/>
            <person name="Thomas J."/>
            <person name="Vandecasteele C."/>
            <person name="Vares D."/>
            <person name="Vear F."/>
            <person name="Vautrin S."/>
            <person name="Crespi M."/>
            <person name="Mangin B."/>
            <person name="Burke J.M."/>
            <person name="Salse J."/>
            <person name="Munos S."/>
            <person name="Vincourt P."/>
            <person name="Rieseberg L.H."/>
            <person name="Langlade N.B."/>
        </authorList>
    </citation>
    <scope>NUCLEOTIDE SEQUENCE</scope>
    <source>
        <tissue evidence="3">Leaves</tissue>
    </source>
</reference>
<keyword evidence="2" id="KW-1133">Transmembrane helix</keyword>
<name>A0A9K3EER9_HELAN</name>
<evidence type="ECO:0000256" key="2">
    <source>
        <dbReference type="SAM" id="Phobius"/>
    </source>
</evidence>
<evidence type="ECO:0000313" key="3">
    <source>
        <dbReference type="EMBL" id="KAF5772218.1"/>
    </source>
</evidence>
<feature type="compositionally biased region" description="Basic and acidic residues" evidence="1">
    <location>
        <begin position="1"/>
        <end position="25"/>
    </location>
</feature>
<feature type="region of interest" description="Disordered" evidence="1">
    <location>
        <begin position="1"/>
        <end position="27"/>
    </location>
</feature>
<comment type="caution">
    <text evidence="3">The sequence shown here is derived from an EMBL/GenBank/DDBJ whole genome shotgun (WGS) entry which is preliminary data.</text>
</comment>